<keyword evidence="2" id="KW-0131">Cell cycle</keyword>
<dbReference type="AlphaFoldDB" id="A0AAD3SBV4"/>
<organism evidence="4 5">
    <name type="scientific">Nepenthes gracilis</name>
    <name type="common">Slender pitcher plant</name>
    <dbReference type="NCBI Taxonomy" id="150966"/>
    <lineage>
        <taxon>Eukaryota</taxon>
        <taxon>Viridiplantae</taxon>
        <taxon>Streptophyta</taxon>
        <taxon>Embryophyta</taxon>
        <taxon>Tracheophyta</taxon>
        <taxon>Spermatophyta</taxon>
        <taxon>Magnoliopsida</taxon>
        <taxon>eudicotyledons</taxon>
        <taxon>Gunneridae</taxon>
        <taxon>Pentapetalae</taxon>
        <taxon>Caryophyllales</taxon>
        <taxon>Nepenthaceae</taxon>
        <taxon>Nepenthes</taxon>
    </lineage>
</organism>
<evidence type="ECO:0000256" key="3">
    <source>
        <dbReference type="SAM" id="MobiDB-lite"/>
    </source>
</evidence>
<dbReference type="PANTHER" id="PTHR33142">
    <property type="entry name" value="CYCLIN-DEPENDENT PROTEIN KINASE INHIBITOR SMR13"/>
    <property type="match status" value="1"/>
</dbReference>
<dbReference type="PANTHER" id="PTHR33142:SF13">
    <property type="entry name" value="CYCLIN-DEPENDENT PROTEIN KINASE INHIBITOR SMR1"/>
    <property type="match status" value="1"/>
</dbReference>
<evidence type="ECO:0000256" key="2">
    <source>
        <dbReference type="ARBA" id="ARBA00023306"/>
    </source>
</evidence>
<name>A0AAD3SBV4_NEPGR</name>
<feature type="region of interest" description="Disordered" evidence="3">
    <location>
        <begin position="1"/>
        <end position="21"/>
    </location>
</feature>
<dbReference type="EMBL" id="BSYO01000007">
    <property type="protein sequence ID" value="GMH07884.1"/>
    <property type="molecule type" value="Genomic_DNA"/>
</dbReference>
<sequence length="114" mass="13235">MEFHQSPPQIQLPPIKVRASKPDEEDLVNEIGGVIQVADREDDGDECRTPKSEEHKIPVLRIPPPAPRKKRGASPLLKRKRSDSEIVDRKEIEEWFRSCYGEIFPLRIRTLQRN</sequence>
<dbReference type="GO" id="GO:0004860">
    <property type="term" value="F:protein kinase inhibitor activity"/>
    <property type="evidence" value="ECO:0007669"/>
    <property type="project" value="UniProtKB-KW"/>
</dbReference>
<evidence type="ECO:0000313" key="4">
    <source>
        <dbReference type="EMBL" id="GMH07884.1"/>
    </source>
</evidence>
<protein>
    <submittedName>
        <fullName evidence="4">Uncharacterized protein</fullName>
    </submittedName>
</protein>
<proteinExistence type="predicted"/>
<feature type="region of interest" description="Disordered" evidence="3">
    <location>
        <begin position="40"/>
        <end position="84"/>
    </location>
</feature>
<gene>
    <name evidence="4" type="ORF">Nepgr_009724</name>
</gene>
<keyword evidence="1" id="KW-0649">Protein kinase inhibitor</keyword>
<comment type="caution">
    <text evidence="4">The sequence shown here is derived from an EMBL/GenBank/DDBJ whole genome shotgun (WGS) entry which is preliminary data.</text>
</comment>
<evidence type="ECO:0000256" key="1">
    <source>
        <dbReference type="ARBA" id="ARBA00023013"/>
    </source>
</evidence>
<feature type="compositionally biased region" description="Basic and acidic residues" evidence="3">
    <location>
        <begin position="46"/>
        <end position="57"/>
    </location>
</feature>
<dbReference type="Proteomes" id="UP001279734">
    <property type="component" value="Unassembled WGS sequence"/>
</dbReference>
<feature type="compositionally biased region" description="Basic residues" evidence="3">
    <location>
        <begin position="67"/>
        <end position="81"/>
    </location>
</feature>
<reference evidence="4" key="1">
    <citation type="submission" date="2023-05" db="EMBL/GenBank/DDBJ databases">
        <title>Nepenthes gracilis genome sequencing.</title>
        <authorList>
            <person name="Fukushima K."/>
        </authorList>
    </citation>
    <scope>NUCLEOTIDE SEQUENCE</scope>
    <source>
        <strain evidence="4">SING2019-196</strain>
    </source>
</reference>
<keyword evidence="5" id="KW-1185">Reference proteome</keyword>
<dbReference type="InterPro" id="IPR040389">
    <property type="entry name" value="SMR"/>
</dbReference>
<accession>A0AAD3SBV4</accession>
<dbReference type="GO" id="GO:0032875">
    <property type="term" value="P:regulation of DNA endoreduplication"/>
    <property type="evidence" value="ECO:0007669"/>
    <property type="project" value="InterPro"/>
</dbReference>
<evidence type="ECO:0000313" key="5">
    <source>
        <dbReference type="Proteomes" id="UP001279734"/>
    </source>
</evidence>